<dbReference type="SUPFAM" id="SSF46894">
    <property type="entry name" value="C-terminal effector domain of the bipartite response regulators"/>
    <property type="match status" value="1"/>
</dbReference>
<dbReference type="RefSeq" id="WP_197921530.1">
    <property type="nucleotide sequence ID" value="NZ_CAWPTA010000008.1"/>
</dbReference>
<dbReference type="InterPro" id="IPR036388">
    <property type="entry name" value="WH-like_DNA-bd_sf"/>
</dbReference>
<keyword evidence="5" id="KW-0472">Membrane</keyword>
<dbReference type="PANTHER" id="PTHR44688:SF16">
    <property type="entry name" value="DNA-BINDING TRANSCRIPTIONAL ACTIVATOR DEVR_DOSR"/>
    <property type="match status" value="1"/>
</dbReference>
<keyword evidence="1" id="KW-0805">Transcription regulation</keyword>
<evidence type="ECO:0000313" key="7">
    <source>
        <dbReference type="EMBL" id="MBH5322789.1"/>
    </source>
</evidence>
<keyword evidence="2" id="KW-0238">DNA-binding</keyword>
<dbReference type="InterPro" id="IPR025091">
    <property type="entry name" value="DUF4019"/>
</dbReference>
<evidence type="ECO:0000256" key="4">
    <source>
        <dbReference type="SAM" id="MobiDB-lite"/>
    </source>
</evidence>
<dbReference type="Pfam" id="PF00196">
    <property type="entry name" value="GerE"/>
    <property type="match status" value="1"/>
</dbReference>
<feature type="transmembrane region" description="Helical" evidence="5">
    <location>
        <begin position="101"/>
        <end position="124"/>
    </location>
</feature>
<dbReference type="InterPro" id="IPR000792">
    <property type="entry name" value="Tscrpt_reg_LuxR_C"/>
</dbReference>
<dbReference type="Proteomes" id="UP000602442">
    <property type="component" value="Unassembled WGS sequence"/>
</dbReference>
<dbReference type="Gene3D" id="1.10.10.10">
    <property type="entry name" value="Winged helix-like DNA-binding domain superfamily/Winged helix DNA-binding domain"/>
    <property type="match status" value="1"/>
</dbReference>
<accession>A0ABS0N486</accession>
<name>A0ABS0N486_9SPHN</name>
<evidence type="ECO:0000313" key="8">
    <source>
        <dbReference type="Proteomes" id="UP000602442"/>
    </source>
</evidence>
<sequence length="262" mass="27911">MADALGDLTEKEKEALRLLLAGHDAKSSARELDISVHTVNDRLRNARRKLDVSSSREAARILGDAEGAIPQNPARNDLGMGDENGVEDTADLNETGGPSRIVWLAGGMLTMSLIIAIAAVALIAEDTPPTDTVAGDDFTSEADIAATQTDGESREAAETFIALVDAGDYQGSWEAAGSFFQSKTTAEQWASLVEPVREPLGAVTSREIASVQRADSLPGAPDGEYEVLQFATVFEGRPQAVVETVIMLDSDEGWQVTGYFVR</sequence>
<keyword evidence="5" id="KW-0812">Transmembrane</keyword>
<gene>
    <name evidence="7" type="ORF">I5L03_09335</name>
</gene>
<feature type="region of interest" description="Disordered" evidence="4">
    <location>
        <begin position="68"/>
        <end position="93"/>
    </location>
</feature>
<evidence type="ECO:0000256" key="3">
    <source>
        <dbReference type="ARBA" id="ARBA00023163"/>
    </source>
</evidence>
<keyword evidence="5" id="KW-1133">Transmembrane helix</keyword>
<protein>
    <submittedName>
        <fullName evidence="7">DUF4019 domain-containing protein</fullName>
    </submittedName>
</protein>
<evidence type="ECO:0000256" key="2">
    <source>
        <dbReference type="ARBA" id="ARBA00023125"/>
    </source>
</evidence>
<evidence type="ECO:0000256" key="5">
    <source>
        <dbReference type="SAM" id="Phobius"/>
    </source>
</evidence>
<dbReference type="CDD" id="cd06170">
    <property type="entry name" value="LuxR_C_like"/>
    <property type="match status" value="1"/>
</dbReference>
<feature type="domain" description="HTH luxR-type" evidence="6">
    <location>
        <begin position="1"/>
        <end position="66"/>
    </location>
</feature>
<dbReference type="PANTHER" id="PTHR44688">
    <property type="entry name" value="DNA-BINDING TRANSCRIPTIONAL ACTIVATOR DEVR_DOSR"/>
    <property type="match status" value="1"/>
</dbReference>
<dbReference type="Pfam" id="PF13211">
    <property type="entry name" value="DUF4019"/>
    <property type="match status" value="1"/>
</dbReference>
<keyword evidence="8" id="KW-1185">Reference proteome</keyword>
<dbReference type="EMBL" id="JAEANY010000003">
    <property type="protein sequence ID" value="MBH5322789.1"/>
    <property type="molecule type" value="Genomic_DNA"/>
</dbReference>
<dbReference type="PRINTS" id="PR00038">
    <property type="entry name" value="HTHLUXR"/>
</dbReference>
<organism evidence="7 8">
    <name type="scientific">Aurantiacibacter sediminis</name>
    <dbReference type="NCBI Taxonomy" id="2793064"/>
    <lineage>
        <taxon>Bacteria</taxon>
        <taxon>Pseudomonadati</taxon>
        <taxon>Pseudomonadota</taxon>
        <taxon>Alphaproteobacteria</taxon>
        <taxon>Sphingomonadales</taxon>
        <taxon>Erythrobacteraceae</taxon>
        <taxon>Aurantiacibacter</taxon>
    </lineage>
</organism>
<dbReference type="SMART" id="SM00421">
    <property type="entry name" value="HTH_LUXR"/>
    <property type="match status" value="1"/>
</dbReference>
<dbReference type="PROSITE" id="PS50043">
    <property type="entry name" value="HTH_LUXR_2"/>
    <property type="match status" value="1"/>
</dbReference>
<comment type="caution">
    <text evidence="7">The sequence shown here is derived from an EMBL/GenBank/DDBJ whole genome shotgun (WGS) entry which is preliminary data.</text>
</comment>
<reference evidence="7 8" key="1">
    <citation type="submission" date="2020-11" db="EMBL/GenBank/DDBJ databases">
        <title>Erythrobacter sediminis sp. nov., a marine bacterium from a tidal flat of Garorim Bay.</title>
        <authorList>
            <person name="Kim D."/>
            <person name="Yoo Y."/>
            <person name="Kim J.-J."/>
        </authorList>
    </citation>
    <scope>NUCLEOTIDE SEQUENCE [LARGE SCALE GENOMIC DNA]</scope>
    <source>
        <strain evidence="7 8">JGD-13</strain>
    </source>
</reference>
<proteinExistence type="predicted"/>
<evidence type="ECO:0000256" key="1">
    <source>
        <dbReference type="ARBA" id="ARBA00023015"/>
    </source>
</evidence>
<keyword evidence="3" id="KW-0804">Transcription</keyword>
<dbReference type="InterPro" id="IPR016032">
    <property type="entry name" value="Sig_transdc_resp-reg_C-effctor"/>
</dbReference>
<evidence type="ECO:0000259" key="6">
    <source>
        <dbReference type="PROSITE" id="PS50043"/>
    </source>
</evidence>